<name>A0A8J6N8N3_9BACT</name>
<sequence>MKLLRIFSIKIFPVIIVITLCLGCRAFKPIERLKESYDPYHGGQYKASLTDWSREARIYRGLGVELIATATFKSSKFRDAYSNEYARTYKLTDSEKTKLLKDQKNAALAYNDFLLAAYVPDKKLNDFNKKDSIWKIYLTAGKNGLLTPLKIRKIKKVDAVITHFFPYITPWKSVYLVRFPAISPAAGKSMIDGSTENIKLIITGVLGSAEMVWE</sequence>
<dbReference type="EMBL" id="JACNLL010000074">
    <property type="protein sequence ID" value="MBC8200057.1"/>
    <property type="molecule type" value="Genomic_DNA"/>
</dbReference>
<evidence type="ECO:0000313" key="1">
    <source>
        <dbReference type="EMBL" id="MBC8200057.1"/>
    </source>
</evidence>
<reference evidence="1 2" key="1">
    <citation type="submission" date="2020-08" db="EMBL/GenBank/DDBJ databases">
        <title>Bridging the membrane lipid divide: bacteria of the FCB group superphylum have the potential to synthesize archaeal ether lipids.</title>
        <authorList>
            <person name="Villanueva L."/>
            <person name="Von Meijenfeldt F.A.B."/>
            <person name="Westbye A.B."/>
            <person name="Yadav S."/>
            <person name="Hopmans E.C."/>
            <person name="Dutilh B.E."/>
            <person name="Sinninghe Damste J.S."/>
        </authorList>
    </citation>
    <scope>NUCLEOTIDE SEQUENCE [LARGE SCALE GENOMIC DNA]</scope>
    <source>
        <strain evidence="1">NIOZ-UU82</strain>
    </source>
</reference>
<dbReference type="AlphaFoldDB" id="A0A8J6N8N3"/>
<evidence type="ECO:0000313" key="2">
    <source>
        <dbReference type="Proteomes" id="UP000603545"/>
    </source>
</evidence>
<protein>
    <submittedName>
        <fullName evidence="1">Uncharacterized protein</fullName>
    </submittedName>
</protein>
<accession>A0A8J6N8N3</accession>
<dbReference type="Proteomes" id="UP000603545">
    <property type="component" value="Unassembled WGS sequence"/>
</dbReference>
<organism evidence="1 2">
    <name type="scientific">Candidatus Desulfaltia bathyphila</name>
    <dbReference type="NCBI Taxonomy" id="2841697"/>
    <lineage>
        <taxon>Bacteria</taxon>
        <taxon>Pseudomonadati</taxon>
        <taxon>Thermodesulfobacteriota</taxon>
        <taxon>Desulfobacteria</taxon>
        <taxon>Desulfobacterales</taxon>
        <taxon>Desulfobacterales incertae sedis</taxon>
        <taxon>Candidatus Desulfaltia</taxon>
    </lineage>
</organism>
<comment type="caution">
    <text evidence="1">The sequence shown here is derived from an EMBL/GenBank/DDBJ whole genome shotgun (WGS) entry which is preliminary data.</text>
</comment>
<proteinExistence type="predicted"/>
<gene>
    <name evidence="1" type="ORF">H8E80_08460</name>
</gene>